<dbReference type="InterPro" id="IPR001214">
    <property type="entry name" value="SET_dom"/>
</dbReference>
<evidence type="ECO:0000256" key="4">
    <source>
        <dbReference type="ARBA" id="ARBA00015839"/>
    </source>
</evidence>
<dbReference type="GO" id="GO:0048188">
    <property type="term" value="C:Set1C/COMPASS complex"/>
    <property type="evidence" value="ECO:0007669"/>
    <property type="project" value="TreeGrafter"/>
</dbReference>
<dbReference type="InterPro" id="IPR012677">
    <property type="entry name" value="Nucleotide-bd_a/b_plait_sf"/>
</dbReference>
<proteinExistence type="predicted"/>
<keyword evidence="21" id="KW-1185">Reference proteome</keyword>
<accession>A0A1B9H1T9</accession>
<evidence type="ECO:0000256" key="14">
    <source>
        <dbReference type="ARBA" id="ARBA00049129"/>
    </source>
</evidence>
<feature type="compositionally biased region" description="Pro residues" evidence="16">
    <location>
        <begin position="286"/>
        <end position="313"/>
    </location>
</feature>
<dbReference type="Pfam" id="PF00856">
    <property type="entry name" value="SET"/>
    <property type="match status" value="1"/>
</dbReference>
<reference evidence="21" key="2">
    <citation type="submission" date="2013-12" db="EMBL/GenBank/DDBJ databases">
        <title>Evolution of pathogenesis and genome organization in the Tremellales.</title>
        <authorList>
            <person name="Cuomo C."/>
            <person name="Litvintseva A."/>
            <person name="Heitman J."/>
            <person name="Chen Y."/>
            <person name="Sun S."/>
            <person name="Springer D."/>
            <person name="Dromer F."/>
            <person name="Young S."/>
            <person name="Zeng Q."/>
            <person name="Chapman S."/>
            <person name="Gujja S."/>
            <person name="Saif S."/>
            <person name="Birren B."/>
        </authorList>
    </citation>
    <scope>NUCLEOTIDE SEQUENCE [LARGE SCALE GENOMIC DNA]</scope>
    <source>
        <strain evidence="21">BCC8398</strain>
    </source>
</reference>
<dbReference type="EC" id="2.1.1.354" evidence="3"/>
<feature type="compositionally biased region" description="Low complexity" evidence="16">
    <location>
        <begin position="7"/>
        <end position="18"/>
    </location>
</feature>
<evidence type="ECO:0000259" key="18">
    <source>
        <dbReference type="PROSITE" id="PS50280"/>
    </source>
</evidence>
<evidence type="ECO:0000313" key="21">
    <source>
        <dbReference type="Proteomes" id="UP000092666"/>
    </source>
</evidence>
<dbReference type="OrthoDB" id="308383at2759"/>
<feature type="compositionally biased region" description="Low complexity" evidence="16">
    <location>
        <begin position="145"/>
        <end position="171"/>
    </location>
</feature>
<dbReference type="InterPro" id="IPR044570">
    <property type="entry name" value="Set1-like"/>
</dbReference>
<feature type="compositionally biased region" description="Polar residues" evidence="16">
    <location>
        <begin position="89"/>
        <end position="107"/>
    </location>
</feature>
<feature type="region of interest" description="Disordered" evidence="16">
    <location>
        <begin position="986"/>
        <end position="1059"/>
    </location>
</feature>
<feature type="domain" description="Post-SET" evidence="19">
    <location>
        <begin position="1435"/>
        <end position="1451"/>
    </location>
</feature>
<feature type="compositionally biased region" description="Polar residues" evidence="16">
    <location>
        <begin position="703"/>
        <end position="712"/>
    </location>
</feature>
<feature type="compositionally biased region" description="Polar residues" evidence="16">
    <location>
        <begin position="665"/>
        <end position="686"/>
    </location>
</feature>
<dbReference type="SMART" id="SM01291">
    <property type="entry name" value="N-SET"/>
    <property type="match status" value="1"/>
</dbReference>
<dbReference type="SUPFAM" id="SSF54928">
    <property type="entry name" value="RNA-binding domain, RBD"/>
    <property type="match status" value="1"/>
</dbReference>
<feature type="region of interest" description="Disordered" evidence="16">
    <location>
        <begin position="47"/>
        <end position="457"/>
    </location>
</feature>
<evidence type="ECO:0000256" key="9">
    <source>
        <dbReference type="ARBA" id="ARBA00022853"/>
    </source>
</evidence>
<feature type="region of interest" description="Disordered" evidence="16">
    <location>
        <begin position="1"/>
        <end position="35"/>
    </location>
</feature>
<protein>
    <recommendedName>
        <fullName evidence="4">Histone-lysine N-methyltransferase, H3 lysine-4 specific</fullName>
        <ecNumber evidence="3">2.1.1.354</ecNumber>
    </recommendedName>
    <alternativeName>
        <fullName evidence="11">SET domain-containing protein 1</fullName>
    </alternativeName>
</protein>
<comment type="catalytic activity">
    <reaction evidence="12">
        <text>L-lysyl(4)-[histone H3] + 3 S-adenosyl-L-methionine = N(6),N(6),N(6)-trimethyl-L-lysyl(4)-[histone H3] + 3 S-adenosyl-L-homocysteine + 3 H(+)</text>
        <dbReference type="Rhea" id="RHEA:60260"/>
        <dbReference type="Rhea" id="RHEA-COMP:15537"/>
        <dbReference type="Rhea" id="RHEA-COMP:15547"/>
        <dbReference type="ChEBI" id="CHEBI:15378"/>
        <dbReference type="ChEBI" id="CHEBI:29969"/>
        <dbReference type="ChEBI" id="CHEBI:57856"/>
        <dbReference type="ChEBI" id="CHEBI:59789"/>
        <dbReference type="ChEBI" id="CHEBI:61961"/>
        <dbReference type="EC" id="2.1.1.354"/>
    </reaction>
</comment>
<dbReference type="PANTHER" id="PTHR45814:SF2">
    <property type="entry name" value="HISTONE-LYSINE N-METHYLTRANSFERASE SETD1"/>
    <property type="match status" value="1"/>
</dbReference>
<evidence type="ECO:0000256" key="7">
    <source>
        <dbReference type="ARBA" id="ARBA00022679"/>
    </source>
</evidence>
<dbReference type="InterPro" id="IPR024636">
    <property type="entry name" value="SET_assoc"/>
</dbReference>
<dbReference type="STRING" id="1296120.A0A1B9H1T9"/>
<keyword evidence="7" id="KW-0808">Transferase</keyword>
<feature type="region of interest" description="Disordered" evidence="16">
    <location>
        <begin position="646"/>
        <end position="849"/>
    </location>
</feature>
<feature type="compositionally biased region" description="Pro residues" evidence="16">
    <location>
        <begin position="732"/>
        <end position="743"/>
    </location>
</feature>
<organism evidence="20 21">
    <name type="scientific">Kwoniella heveanensis BCC8398</name>
    <dbReference type="NCBI Taxonomy" id="1296120"/>
    <lineage>
        <taxon>Eukaryota</taxon>
        <taxon>Fungi</taxon>
        <taxon>Dikarya</taxon>
        <taxon>Basidiomycota</taxon>
        <taxon>Agaricomycotina</taxon>
        <taxon>Tremellomycetes</taxon>
        <taxon>Tremellales</taxon>
        <taxon>Cryptococcaceae</taxon>
        <taxon>Kwoniella</taxon>
    </lineage>
</organism>
<keyword evidence="9" id="KW-0156">Chromatin regulator</keyword>
<feature type="compositionally biased region" description="Low complexity" evidence="16">
    <location>
        <begin position="805"/>
        <end position="817"/>
    </location>
</feature>
<feature type="region of interest" description="Disordered" evidence="16">
    <location>
        <begin position="1090"/>
        <end position="1110"/>
    </location>
</feature>
<dbReference type="SMART" id="SM00508">
    <property type="entry name" value="PostSET"/>
    <property type="match status" value="1"/>
</dbReference>
<dbReference type="GO" id="GO:0140999">
    <property type="term" value="F:histone H3K4 trimethyltransferase activity"/>
    <property type="evidence" value="ECO:0007669"/>
    <property type="project" value="UniProtKB-EC"/>
</dbReference>
<feature type="compositionally biased region" description="Low complexity" evidence="16">
    <location>
        <begin position="191"/>
        <end position="220"/>
    </location>
</feature>
<keyword evidence="6" id="KW-0489">Methyltransferase</keyword>
<comment type="subcellular location">
    <subcellularLocation>
        <location evidence="2">Chromosome</location>
    </subcellularLocation>
    <subcellularLocation>
        <location evidence="1">Nucleus</location>
    </subcellularLocation>
</comment>
<feature type="compositionally biased region" description="Gly residues" evidence="16">
    <location>
        <begin position="57"/>
        <end position="67"/>
    </location>
</feature>
<evidence type="ECO:0000256" key="15">
    <source>
        <dbReference type="PROSITE-ProRule" id="PRU00176"/>
    </source>
</evidence>
<dbReference type="PANTHER" id="PTHR45814">
    <property type="entry name" value="HISTONE-LYSINE N-METHYLTRANSFERASE SETD1"/>
    <property type="match status" value="1"/>
</dbReference>
<evidence type="ECO:0000256" key="12">
    <source>
        <dbReference type="ARBA" id="ARBA00047571"/>
    </source>
</evidence>
<feature type="domain" description="SET" evidence="18">
    <location>
        <begin position="1309"/>
        <end position="1426"/>
    </location>
</feature>
<gene>
    <name evidence="20" type="ORF">I316_01140</name>
</gene>
<evidence type="ECO:0000256" key="3">
    <source>
        <dbReference type="ARBA" id="ARBA00012182"/>
    </source>
</evidence>
<dbReference type="SMART" id="SM00317">
    <property type="entry name" value="SET"/>
    <property type="match status" value="1"/>
</dbReference>
<dbReference type="InterPro" id="IPR003616">
    <property type="entry name" value="Post-SET_dom"/>
</dbReference>
<feature type="compositionally biased region" description="Polar residues" evidence="16">
    <location>
        <begin position="759"/>
        <end position="779"/>
    </location>
</feature>
<dbReference type="Pfam" id="PF00076">
    <property type="entry name" value="RRM_1"/>
    <property type="match status" value="1"/>
</dbReference>
<dbReference type="InterPro" id="IPR035979">
    <property type="entry name" value="RBD_domain_sf"/>
</dbReference>
<evidence type="ECO:0000259" key="17">
    <source>
        <dbReference type="PROSITE" id="PS50102"/>
    </source>
</evidence>
<keyword evidence="10" id="KW-0539">Nucleus</keyword>
<feature type="compositionally biased region" description="Basic and acidic residues" evidence="16">
    <location>
        <begin position="316"/>
        <end position="328"/>
    </location>
</feature>
<dbReference type="InterPro" id="IPR000504">
    <property type="entry name" value="RRM_dom"/>
</dbReference>
<dbReference type="PROSITE" id="PS50868">
    <property type="entry name" value="POST_SET"/>
    <property type="match status" value="1"/>
</dbReference>
<feature type="compositionally biased region" description="Pro residues" evidence="16">
    <location>
        <begin position="654"/>
        <end position="664"/>
    </location>
</feature>
<feature type="compositionally biased region" description="Basic residues" evidence="16">
    <location>
        <begin position="1101"/>
        <end position="1110"/>
    </location>
</feature>
<keyword evidence="15" id="KW-0694">RNA-binding</keyword>
<keyword evidence="8" id="KW-0949">S-adenosyl-L-methionine</keyword>
<dbReference type="SUPFAM" id="SSF82199">
    <property type="entry name" value="SET domain"/>
    <property type="match status" value="1"/>
</dbReference>
<evidence type="ECO:0000256" key="8">
    <source>
        <dbReference type="ARBA" id="ARBA00022691"/>
    </source>
</evidence>
<evidence type="ECO:0000259" key="19">
    <source>
        <dbReference type="PROSITE" id="PS50868"/>
    </source>
</evidence>
<dbReference type="InterPro" id="IPR046341">
    <property type="entry name" value="SET_dom_sf"/>
</dbReference>
<dbReference type="EMBL" id="KI669493">
    <property type="protein sequence ID" value="OCF37233.1"/>
    <property type="molecule type" value="Genomic_DNA"/>
</dbReference>
<comment type="catalytic activity">
    <reaction evidence="14">
        <text>N(6),N(6)-dimethyl-L-lysyl(4)-[histone H3] + S-adenosyl-L-methionine = N(6),N(6),N(6)-trimethyl-L-lysyl(4)-[histone H3] + S-adenosyl-L-homocysteine + H(+)</text>
        <dbReference type="Rhea" id="RHEA:60272"/>
        <dbReference type="Rhea" id="RHEA-COMP:15537"/>
        <dbReference type="Rhea" id="RHEA-COMP:15540"/>
        <dbReference type="ChEBI" id="CHEBI:15378"/>
        <dbReference type="ChEBI" id="CHEBI:57856"/>
        <dbReference type="ChEBI" id="CHEBI:59789"/>
        <dbReference type="ChEBI" id="CHEBI:61961"/>
        <dbReference type="ChEBI" id="CHEBI:61976"/>
    </reaction>
</comment>
<feature type="compositionally biased region" description="Polar residues" evidence="16">
    <location>
        <begin position="260"/>
        <end position="270"/>
    </location>
</feature>
<keyword evidence="5" id="KW-0158">Chromosome</keyword>
<evidence type="ECO:0000256" key="13">
    <source>
        <dbReference type="ARBA" id="ARBA00047583"/>
    </source>
</evidence>
<comment type="catalytic activity">
    <reaction evidence="13">
        <text>N(6)-methyl-L-lysyl(4)-[histone H3] + S-adenosyl-L-methionine = N(6),N(6)-dimethyl-L-lysyl(4)-[histone H3] + S-adenosyl-L-homocysteine + H(+)</text>
        <dbReference type="Rhea" id="RHEA:60268"/>
        <dbReference type="Rhea" id="RHEA-COMP:15540"/>
        <dbReference type="Rhea" id="RHEA-COMP:15543"/>
        <dbReference type="ChEBI" id="CHEBI:15378"/>
        <dbReference type="ChEBI" id="CHEBI:57856"/>
        <dbReference type="ChEBI" id="CHEBI:59789"/>
        <dbReference type="ChEBI" id="CHEBI:61929"/>
        <dbReference type="ChEBI" id="CHEBI:61976"/>
    </reaction>
</comment>
<dbReference type="Proteomes" id="UP000092666">
    <property type="component" value="Unassembled WGS sequence"/>
</dbReference>
<dbReference type="Pfam" id="PF11767">
    <property type="entry name" value="SET_assoc"/>
    <property type="match status" value="1"/>
</dbReference>
<feature type="compositionally biased region" description="Pro residues" evidence="16">
    <location>
        <begin position="373"/>
        <end position="390"/>
    </location>
</feature>
<dbReference type="PROSITE" id="PS50102">
    <property type="entry name" value="RRM"/>
    <property type="match status" value="1"/>
</dbReference>
<feature type="compositionally biased region" description="Pro residues" evidence="16">
    <location>
        <begin position="433"/>
        <end position="457"/>
    </location>
</feature>
<dbReference type="CDD" id="cd12303">
    <property type="entry name" value="RRM_spSet1p_like"/>
    <property type="match status" value="1"/>
</dbReference>
<evidence type="ECO:0000313" key="20">
    <source>
        <dbReference type="EMBL" id="OCF37233.1"/>
    </source>
</evidence>
<dbReference type="GO" id="GO:0005694">
    <property type="term" value="C:chromosome"/>
    <property type="evidence" value="ECO:0007669"/>
    <property type="project" value="UniProtKB-SubCell"/>
</dbReference>
<reference evidence="20 21" key="1">
    <citation type="submission" date="2013-07" db="EMBL/GenBank/DDBJ databases">
        <title>The Genome Sequence of Cryptococcus heveanensis BCC8398.</title>
        <authorList>
            <consortium name="The Broad Institute Genome Sequencing Platform"/>
            <person name="Cuomo C."/>
            <person name="Litvintseva A."/>
            <person name="Chen Y."/>
            <person name="Heitman J."/>
            <person name="Sun S."/>
            <person name="Springer D."/>
            <person name="Dromer F."/>
            <person name="Young S.K."/>
            <person name="Zeng Q."/>
            <person name="Gargeya S."/>
            <person name="Fitzgerald M."/>
            <person name="Abouelleil A."/>
            <person name="Alvarado L."/>
            <person name="Berlin A.M."/>
            <person name="Chapman S.B."/>
            <person name="Dewar J."/>
            <person name="Goldberg J."/>
            <person name="Griggs A."/>
            <person name="Gujja S."/>
            <person name="Hansen M."/>
            <person name="Howarth C."/>
            <person name="Imamovic A."/>
            <person name="Larimer J."/>
            <person name="McCowan C."/>
            <person name="Murphy C."/>
            <person name="Pearson M."/>
            <person name="Priest M."/>
            <person name="Roberts A."/>
            <person name="Saif S."/>
            <person name="Shea T."/>
            <person name="Sykes S."/>
            <person name="Wortman J."/>
            <person name="Nusbaum C."/>
            <person name="Birren B."/>
        </authorList>
    </citation>
    <scope>NUCLEOTIDE SEQUENCE [LARGE SCALE GENOMIC DNA]</scope>
    <source>
        <strain evidence="20 21">BCC8398</strain>
    </source>
</reference>
<feature type="compositionally biased region" description="Low complexity" evidence="16">
    <location>
        <begin position="1033"/>
        <end position="1047"/>
    </location>
</feature>
<sequence>MAPPTQPRSSMAASSPSMIKLPPTGPKALRNSAAGAAAAATAALNGYGTQIPTSAGGFSGAGNGYGRGGDKVSFAFPRAPPSGPSRSRMTSTPDPGAGNPSNINSGHVPTGPSAPVQNGHGHHGFSHSHVPTGPSASRSPVAVPRTTSQQAESSRQASSSSSSSTPSSFRATNIPQGPASHRQSSLGRFLSQSSPTSPSTSKLSTTSTSPSSSQVRPTSPNKTSSSRSPARSMKMKDEDASYRSKFLPTDTDSRAKVSISLASLASSNGPNRPKPPHLAGKSALESPPPPPLSERPPTPPLPDDLPPPPPSSPPSIDDRPPTPPRDVDLPPPPPSPPTQSPSPLPPPPSSLPPSAPRSPRFRFPSRAASPPSGDRPPSPPVGPPPAPPSPSRVSSSHADVSISSGIPPSFHFRELPSRPRTPLAEDDDELLPVEPPSPPPPPPEAPPTPPPPPYVRLPYVPPPSTSARPGIGSFLYVKGKGKEMIQRFDGMINGQAVEVVDPRKKIPVDQLRKGRGTSKVRSGFYELEYEWDEYSTTSKPPPPPMAVLITGLSPLTTSDQISKFLRPYGRIKDIDAKMDTKSGMQLGICWVKFDGPPHGKAGTAHDVAQQVCRACDGQRISLTGNERIRVVLDGRGIRTERVVKAEMERRYPPKPKVVPKPPVQATPTPSLVQPNMGTSTPSSAGAQTPRADLNLPKSVPTMPKSSLGTSLPNRLYRPPVFNSPHHTSLPSRPLPSRPLPALPSRPVALPSGLPARPDTSVQHFSSSFTAAPFSRQASQTDRDRDRRFDKPDSYTPLSRRRSRSRSASYSSYSSDYTSESEDDRPTYRGGRRGGEQSPYGRRRVPGRVMAQPTEKDELALEKTKQALVANGHAHVFIDAKSLPATASYEPYLKDHFKAFKPADILHNHGGWYILFSDDGSAYRAQRVLDTTAVQGHRIGLVVKPPPTSALVARKANEEDKPPVAMNDANIEKGAWRFLTITKKNRPVPSTSPVAKLKQGNKAVEKDRRTRAVSSDGSSDEDAIPIKPRKRLPSFSSASSLSDNESVSKPPTIVSKADKDAMDVDEEVLTPAPVLINEPITIDVPVPQTKSKVEVEDAVPAKGKKRPANAKAGKVTKKAKLEAPAAAVEPVIEIGLPVQPDIAEIKLGDEDVQPPATAAKAAKPTKTVVKPKKKVARSEVDKFIASGAVVDEEDAYWLGRALEAAKDGVDPTFSDDEEVELDDQHPLYHTSGAWRAEGWKKIPQIQKSSYLPQRNRATAAAEEAGAGGVTTGRTARLAGRDQNRQTAGLAAGVTVESDLFAFNQLRIRKKQLRFARSAIEGYGLYAMETIHVGEMVCEYVGELCRAAVAEVREQRYMKQGIGSSYLFRIDNDIVCDATFRGSVSRLINHSCDPSANAKIIKVNGQSKIVIYAERTLHPGEEILYDYKFPLESDPALRVPCLCGAATCRGWLN</sequence>
<dbReference type="InterPro" id="IPR024657">
    <property type="entry name" value="COMPASS_Set1_N-SET"/>
</dbReference>
<dbReference type="Gene3D" id="3.30.70.330">
    <property type="match status" value="1"/>
</dbReference>
<evidence type="ECO:0000256" key="10">
    <source>
        <dbReference type="ARBA" id="ARBA00023242"/>
    </source>
</evidence>
<evidence type="ECO:0000256" key="1">
    <source>
        <dbReference type="ARBA" id="ARBA00004123"/>
    </source>
</evidence>
<evidence type="ECO:0000256" key="11">
    <source>
        <dbReference type="ARBA" id="ARBA00030093"/>
    </source>
</evidence>
<name>A0A1B9H1T9_9TREE</name>
<dbReference type="PROSITE" id="PS50280">
    <property type="entry name" value="SET"/>
    <property type="match status" value="1"/>
</dbReference>
<dbReference type="Pfam" id="PF11764">
    <property type="entry name" value="N-SET"/>
    <property type="match status" value="1"/>
</dbReference>
<dbReference type="Gene3D" id="2.170.270.10">
    <property type="entry name" value="SET domain"/>
    <property type="match status" value="1"/>
</dbReference>
<evidence type="ECO:0000256" key="5">
    <source>
        <dbReference type="ARBA" id="ARBA00022454"/>
    </source>
</evidence>
<dbReference type="GO" id="GO:0003723">
    <property type="term" value="F:RNA binding"/>
    <property type="evidence" value="ECO:0007669"/>
    <property type="project" value="UniProtKB-UniRule"/>
</dbReference>
<feature type="domain" description="RRM" evidence="17">
    <location>
        <begin position="545"/>
        <end position="644"/>
    </location>
</feature>
<feature type="compositionally biased region" description="Basic and acidic residues" evidence="16">
    <location>
        <begin position="780"/>
        <end position="792"/>
    </location>
</feature>
<dbReference type="GO" id="GO:0032259">
    <property type="term" value="P:methylation"/>
    <property type="evidence" value="ECO:0007669"/>
    <property type="project" value="UniProtKB-KW"/>
</dbReference>
<evidence type="ECO:0000256" key="2">
    <source>
        <dbReference type="ARBA" id="ARBA00004286"/>
    </source>
</evidence>
<evidence type="ECO:0000256" key="16">
    <source>
        <dbReference type="SAM" id="MobiDB-lite"/>
    </source>
</evidence>
<evidence type="ECO:0000256" key="6">
    <source>
        <dbReference type="ARBA" id="ARBA00022603"/>
    </source>
</evidence>
<feature type="compositionally biased region" description="Low complexity" evidence="16">
    <location>
        <begin position="391"/>
        <end position="405"/>
    </location>
</feature>
<feature type="compositionally biased region" description="Low complexity" evidence="16">
    <location>
        <begin position="357"/>
        <end position="372"/>
    </location>
</feature>
<feature type="compositionally biased region" description="Pro residues" evidence="16">
    <location>
        <begin position="329"/>
        <end position="356"/>
    </location>
</feature>